<feature type="DNA-binding region" description="OmpR/PhoB-type" evidence="6">
    <location>
        <begin position="1"/>
        <end position="98"/>
    </location>
</feature>
<feature type="domain" description="OmpR/PhoB-type" evidence="7">
    <location>
        <begin position="1"/>
        <end position="98"/>
    </location>
</feature>
<organism evidence="8 9">
    <name type="scientific">Kitasatospora setae (strain ATCC 33774 / DSM 43861 / JCM 3304 / KCC A-0304 / NBRC 14216 / KM-6054)</name>
    <name type="common">Streptomyces setae</name>
    <dbReference type="NCBI Taxonomy" id="452652"/>
    <lineage>
        <taxon>Bacteria</taxon>
        <taxon>Bacillati</taxon>
        <taxon>Actinomycetota</taxon>
        <taxon>Actinomycetes</taxon>
        <taxon>Kitasatosporales</taxon>
        <taxon>Streptomycetaceae</taxon>
        <taxon>Kitasatospora</taxon>
    </lineage>
</organism>
<dbReference type="SMART" id="SM00862">
    <property type="entry name" value="Trans_reg_C"/>
    <property type="match status" value="1"/>
</dbReference>
<dbReference type="PANTHER" id="PTHR35807:SF1">
    <property type="entry name" value="TRANSCRIPTIONAL REGULATOR REDD"/>
    <property type="match status" value="1"/>
</dbReference>
<dbReference type="HOGENOM" id="CLU_004665_0_1_11"/>
<dbReference type="eggNOG" id="COG3629">
    <property type="taxonomic scope" value="Bacteria"/>
</dbReference>
<dbReference type="InterPro" id="IPR011990">
    <property type="entry name" value="TPR-like_helical_dom_sf"/>
</dbReference>
<name>E4NBI0_KITSK</name>
<dbReference type="Gene3D" id="1.10.10.10">
    <property type="entry name" value="Winged helix-like DNA-binding domain superfamily/Winged helix DNA-binding domain"/>
    <property type="match status" value="1"/>
</dbReference>
<dbReference type="GO" id="GO:0003677">
    <property type="term" value="F:DNA binding"/>
    <property type="evidence" value="ECO:0007669"/>
    <property type="project" value="UniProtKB-UniRule"/>
</dbReference>
<dbReference type="CDD" id="cd15831">
    <property type="entry name" value="BTAD"/>
    <property type="match status" value="1"/>
</dbReference>
<evidence type="ECO:0000256" key="5">
    <source>
        <dbReference type="ARBA" id="ARBA00023163"/>
    </source>
</evidence>
<evidence type="ECO:0000256" key="2">
    <source>
        <dbReference type="ARBA" id="ARBA00023012"/>
    </source>
</evidence>
<dbReference type="InterPro" id="IPR036388">
    <property type="entry name" value="WH-like_DNA-bd_sf"/>
</dbReference>
<dbReference type="GO" id="GO:0006355">
    <property type="term" value="P:regulation of DNA-templated transcription"/>
    <property type="evidence" value="ECO:0007669"/>
    <property type="project" value="InterPro"/>
</dbReference>
<keyword evidence="5" id="KW-0804">Transcription</keyword>
<gene>
    <name evidence="8" type="ordered locus">KSE_27490</name>
</gene>
<dbReference type="Gene3D" id="1.25.40.10">
    <property type="entry name" value="Tetratricopeptide repeat domain"/>
    <property type="match status" value="1"/>
</dbReference>
<evidence type="ECO:0000256" key="6">
    <source>
        <dbReference type="PROSITE-ProRule" id="PRU01091"/>
    </source>
</evidence>
<keyword evidence="2" id="KW-0902">Two-component regulatory system</keyword>
<dbReference type="PANTHER" id="PTHR35807">
    <property type="entry name" value="TRANSCRIPTIONAL REGULATOR REDD-RELATED"/>
    <property type="match status" value="1"/>
</dbReference>
<reference evidence="8 9" key="1">
    <citation type="journal article" date="2010" name="DNA Res.">
        <title>Genome sequence of Kitasatospora setae NBRC 14216T: an evolutionary snapshot of the family Streptomycetaceae.</title>
        <authorList>
            <person name="Ichikawa N."/>
            <person name="Oguchi A."/>
            <person name="Ikeda H."/>
            <person name="Ishikawa J."/>
            <person name="Kitani S."/>
            <person name="Watanabe Y."/>
            <person name="Nakamura S."/>
            <person name="Katano Y."/>
            <person name="Kishi E."/>
            <person name="Sasagawa M."/>
            <person name="Ankai A."/>
            <person name="Fukui S."/>
            <person name="Hashimoto Y."/>
            <person name="Kamata S."/>
            <person name="Otoguro M."/>
            <person name="Tanikawa S."/>
            <person name="Nihira T."/>
            <person name="Horinouchi S."/>
            <person name="Ohnishi Y."/>
            <person name="Hayakawa M."/>
            <person name="Kuzuyama T."/>
            <person name="Arisawa A."/>
            <person name="Nomoto F."/>
            <person name="Miura H."/>
            <person name="Takahashi Y."/>
            <person name="Fujita N."/>
        </authorList>
    </citation>
    <scope>NUCLEOTIDE SEQUENCE [LARGE SCALE GENOMIC DNA]</scope>
    <source>
        <strain evidence="9">ATCC 33774 / DSM 43861 / JCM 3304 / KCC A-0304 / NBRC 14216 / KM-6054</strain>
    </source>
</reference>
<evidence type="ECO:0000259" key="7">
    <source>
        <dbReference type="PROSITE" id="PS51755"/>
    </source>
</evidence>
<dbReference type="InterPro" id="IPR051677">
    <property type="entry name" value="AfsR-DnrI-RedD_regulator"/>
</dbReference>
<comment type="similarity">
    <text evidence="1">Belongs to the AfsR/DnrI/RedD regulatory family.</text>
</comment>
<dbReference type="PATRIC" id="fig|452652.3.peg.2755"/>
<dbReference type="KEGG" id="ksk:KSE_27490"/>
<dbReference type="EMBL" id="AP010968">
    <property type="protein sequence ID" value="BAJ28561.1"/>
    <property type="molecule type" value="Genomic_DNA"/>
</dbReference>
<accession>E4NBI0</accession>
<evidence type="ECO:0000313" key="8">
    <source>
        <dbReference type="EMBL" id="BAJ28561.1"/>
    </source>
</evidence>
<dbReference type="SUPFAM" id="SSF48452">
    <property type="entry name" value="TPR-like"/>
    <property type="match status" value="1"/>
</dbReference>
<dbReference type="SMART" id="SM01043">
    <property type="entry name" value="BTAD"/>
    <property type="match status" value="1"/>
</dbReference>
<evidence type="ECO:0000256" key="3">
    <source>
        <dbReference type="ARBA" id="ARBA00023015"/>
    </source>
</evidence>
<dbReference type="GO" id="GO:0000160">
    <property type="term" value="P:phosphorelay signal transduction system"/>
    <property type="evidence" value="ECO:0007669"/>
    <property type="project" value="UniProtKB-KW"/>
</dbReference>
<keyword evidence="9" id="KW-1185">Reference proteome</keyword>
<dbReference type="Proteomes" id="UP000007076">
    <property type="component" value="Chromosome"/>
</dbReference>
<evidence type="ECO:0000256" key="4">
    <source>
        <dbReference type="ARBA" id="ARBA00023125"/>
    </source>
</evidence>
<keyword evidence="3" id="KW-0805">Transcription regulation</keyword>
<dbReference type="Pfam" id="PF03704">
    <property type="entry name" value="BTAD"/>
    <property type="match status" value="1"/>
</dbReference>
<dbReference type="InterPro" id="IPR005158">
    <property type="entry name" value="BTAD"/>
</dbReference>
<dbReference type="InterPro" id="IPR001867">
    <property type="entry name" value="OmpR/PhoB-type_DNA-bd"/>
</dbReference>
<dbReference type="AlphaFoldDB" id="E4NBI0"/>
<evidence type="ECO:0000313" key="9">
    <source>
        <dbReference type="Proteomes" id="UP000007076"/>
    </source>
</evidence>
<dbReference type="InterPro" id="IPR016032">
    <property type="entry name" value="Sig_transdc_resp-reg_C-effctor"/>
</dbReference>
<sequence>MQISLLGPFTAEHLGSPFVPSAAKPRQILALLALQANQVVTAQTLMEEIWGEAPPRSAATTLQTYILQLRRLLTQALGSPAAAKDVLATRYGGYLLDVQPGEVDSSEFERLAALGRAALDQGDDESASLLLCRALDLWRGPVLVDVNIGPVLEIEVMRLEEARLSALEGRIGADLRLGRHAALLGELTVLSARHPMHEGLHAQLILAQYRSGRAWQALETYRRLRETLIRELGIEPSNRVQRLHNAVLAADPRLDPVSAGVLEADRLVG</sequence>
<keyword evidence="4 6" id="KW-0238">DNA-binding</keyword>
<dbReference type="Pfam" id="PF00486">
    <property type="entry name" value="Trans_reg_C"/>
    <property type="match status" value="1"/>
</dbReference>
<dbReference type="RefSeq" id="WP_014135874.1">
    <property type="nucleotide sequence ID" value="NC_016109.1"/>
</dbReference>
<proteinExistence type="inferred from homology"/>
<protein>
    <submittedName>
        <fullName evidence="8">Putative AfsR family transcriptional regulator</fullName>
    </submittedName>
</protein>
<evidence type="ECO:0000256" key="1">
    <source>
        <dbReference type="ARBA" id="ARBA00005820"/>
    </source>
</evidence>
<dbReference type="PROSITE" id="PS51755">
    <property type="entry name" value="OMPR_PHOB"/>
    <property type="match status" value="1"/>
</dbReference>
<dbReference type="STRING" id="452652.KSE_27490"/>
<dbReference type="SUPFAM" id="SSF46894">
    <property type="entry name" value="C-terminal effector domain of the bipartite response regulators"/>
    <property type="match status" value="1"/>
</dbReference>